<keyword evidence="1" id="KW-1133">Transmembrane helix</keyword>
<dbReference type="Gene3D" id="3.30.1380.20">
    <property type="entry name" value="Trafficking protein particle complex subunit 3"/>
    <property type="match status" value="1"/>
</dbReference>
<evidence type="ECO:0000256" key="1">
    <source>
        <dbReference type="SAM" id="Phobius"/>
    </source>
</evidence>
<organism evidence="2 3">
    <name type="scientific">Vittaforma corneae (strain ATCC 50505)</name>
    <name type="common">Microsporidian parasite</name>
    <name type="synonym">Nosema corneum</name>
    <dbReference type="NCBI Taxonomy" id="993615"/>
    <lineage>
        <taxon>Eukaryota</taxon>
        <taxon>Fungi</taxon>
        <taxon>Fungi incertae sedis</taxon>
        <taxon>Microsporidia</taxon>
        <taxon>Nosematidae</taxon>
        <taxon>Vittaforma</taxon>
    </lineage>
</organism>
<dbReference type="Proteomes" id="UP000011082">
    <property type="component" value="Unassembled WGS sequence"/>
</dbReference>
<accession>L2GLF8</accession>
<name>L2GLF8_VITCO</name>
<dbReference type="GeneID" id="19882610"/>
<proteinExistence type="predicted"/>
<keyword evidence="1" id="KW-0812">Transmembrane</keyword>
<dbReference type="InParanoid" id="L2GLF8"/>
<reference evidence="3" key="1">
    <citation type="submission" date="2011-05" db="EMBL/GenBank/DDBJ databases">
        <title>The genome sequence of Vittaforma corneae strain ATCC 50505.</title>
        <authorList>
            <consortium name="The Broad Institute Genome Sequencing Platform"/>
            <person name="Cuomo C."/>
            <person name="Didier E."/>
            <person name="Bowers L."/>
            <person name="Young S.K."/>
            <person name="Zeng Q."/>
            <person name="Gargeya S."/>
            <person name="Fitzgerald M."/>
            <person name="Haas B."/>
            <person name="Abouelleil A."/>
            <person name="Alvarado L."/>
            <person name="Arachchi H.M."/>
            <person name="Berlin A."/>
            <person name="Chapman S.B."/>
            <person name="Gearin G."/>
            <person name="Goldberg J."/>
            <person name="Griggs A."/>
            <person name="Gujja S."/>
            <person name="Hansen M."/>
            <person name="Heiman D."/>
            <person name="Howarth C."/>
            <person name="Larimer J."/>
            <person name="Lui A."/>
            <person name="MacDonald P.J.P."/>
            <person name="McCowen C."/>
            <person name="Montmayeur A."/>
            <person name="Murphy C."/>
            <person name="Neiman D."/>
            <person name="Pearson M."/>
            <person name="Priest M."/>
            <person name="Roberts A."/>
            <person name="Saif S."/>
            <person name="Shea T."/>
            <person name="Sisk P."/>
            <person name="Stolte C."/>
            <person name="Sykes S."/>
            <person name="Wortman J."/>
            <person name="Nusbaum C."/>
            <person name="Birren B."/>
        </authorList>
    </citation>
    <scope>NUCLEOTIDE SEQUENCE [LARGE SCALE GENOMIC DNA]</scope>
    <source>
        <strain evidence="3">ATCC 50505</strain>
    </source>
</reference>
<protein>
    <submittedName>
        <fullName evidence="2">Uncharacterized protein</fullName>
    </submittedName>
</protein>
<evidence type="ECO:0000313" key="2">
    <source>
        <dbReference type="EMBL" id="ELA41107.1"/>
    </source>
</evidence>
<keyword evidence="3" id="KW-1185">Reference proteome</keyword>
<sequence>MPDVALKIFVRKEYTYLILLVFCLQPIFHFWFFKPLAMSKKINSDFQWLLHLAVLRTVIRDHPQDYTRYLSDIGRDIGNRLADDFCARFSIYGKIQNKDVERYLKIFLEFYFGNDLVTGNCEVRTSSSILKHQGVPGAVMFKEIFQEVFDSLNGNVVFADSNDKILFTFKEDQDAKNH</sequence>
<dbReference type="EMBL" id="JH370150">
    <property type="protein sequence ID" value="ELA41107.1"/>
    <property type="molecule type" value="Genomic_DNA"/>
</dbReference>
<dbReference type="HOGENOM" id="CLU_1511757_0_0_1"/>
<dbReference type="RefSeq" id="XP_007605345.1">
    <property type="nucleotide sequence ID" value="XM_007605283.1"/>
</dbReference>
<evidence type="ECO:0000313" key="3">
    <source>
        <dbReference type="Proteomes" id="UP000011082"/>
    </source>
</evidence>
<dbReference type="SUPFAM" id="SSF111126">
    <property type="entry name" value="Ligand-binding domain in the NO signalling and Golgi transport"/>
    <property type="match status" value="1"/>
</dbReference>
<dbReference type="InterPro" id="IPR024096">
    <property type="entry name" value="NO_sig/Golgi_transp_ligand-bd"/>
</dbReference>
<dbReference type="AlphaFoldDB" id="L2GLF8"/>
<feature type="transmembrane region" description="Helical" evidence="1">
    <location>
        <begin position="14"/>
        <end position="33"/>
    </location>
</feature>
<dbReference type="VEuPathDB" id="MicrosporidiaDB:VICG_01900"/>
<keyword evidence="1" id="KW-0472">Membrane</keyword>
<gene>
    <name evidence="2" type="ORF">VICG_01900</name>
</gene>